<sequence>MAGFGHDRSESAPVEHYQTTLMLPVAAEERSEAAIEMVRHCDEAVANSGAALGQVCFGIRFDDGYAADRSLAALLSGYRSRGPPLTAS</sequence>
<dbReference type="Proteomes" id="UP000183613">
    <property type="component" value="Unassembled WGS sequence"/>
</dbReference>
<name>A0A0J6GFB8_PSEDM</name>
<reference evidence="1" key="1">
    <citation type="submission" date="2016-10" db="EMBL/GenBank/DDBJ databases">
        <authorList>
            <person name="Varghese N."/>
            <person name="Submissions S."/>
        </authorList>
    </citation>
    <scope>NUCLEOTIDE SEQUENCE [LARGE SCALE GENOMIC DNA]</scope>
    <source>
        <strain evidence="1">LMG 25555</strain>
    </source>
</reference>
<organism evidence="1 2">
    <name type="scientific">Pseudomonas deceptionensis</name>
    <dbReference type="NCBI Taxonomy" id="882211"/>
    <lineage>
        <taxon>Bacteria</taxon>
        <taxon>Pseudomonadati</taxon>
        <taxon>Pseudomonadota</taxon>
        <taxon>Gammaproteobacteria</taxon>
        <taxon>Pseudomonadales</taxon>
        <taxon>Pseudomonadaceae</taxon>
        <taxon>Pseudomonas</taxon>
    </lineage>
</organism>
<dbReference type="AlphaFoldDB" id="A0A0J6GFB8"/>
<gene>
    <name evidence="1" type="ORF">SAMN04489800_2518</name>
</gene>
<evidence type="ECO:0000313" key="2">
    <source>
        <dbReference type="Proteomes" id="UP000183613"/>
    </source>
</evidence>
<keyword evidence="2" id="KW-1185">Reference proteome</keyword>
<evidence type="ECO:0000313" key="1">
    <source>
        <dbReference type="EMBL" id="SEE86541.1"/>
    </source>
</evidence>
<proteinExistence type="predicted"/>
<dbReference type="EMBL" id="FNUD01000002">
    <property type="protein sequence ID" value="SEE86541.1"/>
    <property type="molecule type" value="Genomic_DNA"/>
</dbReference>
<protein>
    <submittedName>
        <fullName evidence="1">Uncharacterized protein</fullName>
    </submittedName>
</protein>
<comment type="caution">
    <text evidence="1">The sequence shown here is derived from an EMBL/GenBank/DDBJ whole genome shotgun (WGS) entry which is preliminary data.</text>
</comment>
<dbReference type="PATRIC" id="fig|882211.3.peg.538"/>
<accession>A0A0J6GFB8</accession>